<feature type="binding site" evidence="1">
    <location>
        <position position="34"/>
    </location>
    <ligand>
        <name>Mg(2+)</name>
        <dbReference type="ChEBI" id="CHEBI:18420"/>
        <label>1</label>
    </ligand>
</feature>
<evidence type="ECO:0000313" key="2">
    <source>
        <dbReference type="EMBL" id="EFM26162.1"/>
    </source>
</evidence>
<dbReference type="PANTHER" id="PTHR16222:SF12">
    <property type="entry name" value="ADP-RIBOSYLGLYCOHYDROLASE-RELATED"/>
    <property type="match status" value="1"/>
</dbReference>
<dbReference type="InterPro" id="IPR036705">
    <property type="entry name" value="Ribosyl_crysJ1_sf"/>
</dbReference>
<comment type="caution">
    <text evidence="2">The sequence shown here is derived from an EMBL/GenBank/DDBJ whole genome shotgun (WGS) entry which is preliminary data.</text>
</comment>
<accession>E0NJ43</accession>
<sequence>MLGAIIGDIVGSIYEFDNINTKNFEFFQDNMGLTDDSVMTLAVARALMDTLETGNESGFKNLSREISEEKLKLIREKFNADDLNPKTELEANAILRMVEIGNKYPYMSYGTRFRYWLEEPVPYNSFGNGSAMRVSPVAYVANNLEEVKFLSKEVTKVSHNHEEGIKGAEATAVAIFMARNKCSKEEIKTEMEKYYSLDFKYEDLVRNYGFDETCQGTVPEALYIFLESKDFEDAIRTAISIGGDSDTLAAIVGSIAEAYYGVPEELAKKALGYMDSYERKIYDDFEKLINKEEK</sequence>
<organism evidence="2 3">
    <name type="scientific">Peptoniphilus duerdenii ATCC BAA-1640</name>
    <dbReference type="NCBI Taxonomy" id="862517"/>
    <lineage>
        <taxon>Bacteria</taxon>
        <taxon>Bacillati</taxon>
        <taxon>Bacillota</taxon>
        <taxon>Tissierellia</taxon>
        <taxon>Tissierellales</taxon>
        <taxon>Peptoniphilaceae</taxon>
        <taxon>Peptoniphilus</taxon>
    </lineage>
</organism>
<protein>
    <submittedName>
        <fullName evidence="2">ADP-ribosylglycohydrolase</fullName>
    </submittedName>
</protein>
<dbReference type="STRING" id="862517.HMPREF9225_0182"/>
<keyword evidence="3" id="KW-1185">Reference proteome</keyword>
<dbReference type="Proteomes" id="UP000003280">
    <property type="component" value="Unassembled WGS sequence"/>
</dbReference>
<dbReference type="GO" id="GO:0016787">
    <property type="term" value="F:hydrolase activity"/>
    <property type="evidence" value="ECO:0007669"/>
    <property type="project" value="UniProtKB-KW"/>
</dbReference>
<dbReference type="Pfam" id="PF03747">
    <property type="entry name" value="ADP_ribosyl_GH"/>
    <property type="match status" value="1"/>
</dbReference>
<dbReference type="eggNOG" id="COG1397">
    <property type="taxonomic scope" value="Bacteria"/>
</dbReference>
<dbReference type="OrthoDB" id="9814572at2"/>
<name>E0NJ43_9FIRM</name>
<dbReference type="HOGENOM" id="CLU_024566_1_0_9"/>
<proteinExistence type="predicted"/>
<keyword evidence="2" id="KW-0378">Hydrolase</keyword>
<feature type="binding site" evidence="1">
    <location>
        <position position="244"/>
    </location>
    <ligand>
        <name>Mg(2+)</name>
        <dbReference type="ChEBI" id="CHEBI:18420"/>
        <label>1</label>
    </ligand>
</feature>
<keyword evidence="1" id="KW-0460">Magnesium</keyword>
<dbReference type="AlphaFoldDB" id="E0NJ43"/>
<dbReference type="RefSeq" id="WP_008901018.1">
    <property type="nucleotide sequence ID" value="NZ_GL397071.1"/>
</dbReference>
<dbReference type="InterPro" id="IPR050792">
    <property type="entry name" value="ADP-ribosylglycohydrolase"/>
</dbReference>
<reference evidence="2 3" key="1">
    <citation type="submission" date="2010-07" db="EMBL/GenBank/DDBJ databases">
        <authorList>
            <person name="Muzny D."/>
            <person name="Qin X."/>
            <person name="Deng J."/>
            <person name="Jiang H."/>
            <person name="Liu Y."/>
            <person name="Qu J."/>
            <person name="Song X.-Z."/>
            <person name="Zhang L."/>
            <person name="Thornton R."/>
            <person name="Coyle M."/>
            <person name="Francisco L."/>
            <person name="Jackson L."/>
            <person name="Javaid M."/>
            <person name="Korchina V."/>
            <person name="Kovar C."/>
            <person name="Mata R."/>
            <person name="Mathew T."/>
            <person name="Ngo R."/>
            <person name="Nguyen L."/>
            <person name="Nguyen N."/>
            <person name="Okwuonu G."/>
            <person name="Ongeri F."/>
            <person name="Pham C."/>
            <person name="Simmons D."/>
            <person name="Wilczek-Boney K."/>
            <person name="Hale W."/>
            <person name="Jakkamsetti A."/>
            <person name="Pham P."/>
            <person name="Ruth R."/>
            <person name="San Lucas F."/>
            <person name="Warren J."/>
            <person name="Zhang J."/>
            <person name="Zhao Z."/>
            <person name="Zhou C."/>
            <person name="Zhu D."/>
            <person name="Lee S."/>
            <person name="Bess C."/>
            <person name="Blankenburg K."/>
            <person name="Forbes L."/>
            <person name="Fu Q."/>
            <person name="Gubbala S."/>
            <person name="Hirani K."/>
            <person name="Jayaseelan J.C."/>
            <person name="Lara F."/>
            <person name="Munidasa M."/>
            <person name="Palculict T."/>
            <person name="Patil S."/>
            <person name="Pu L.-L."/>
            <person name="Saada N."/>
            <person name="Tang L."/>
            <person name="Weissenberger G."/>
            <person name="Zhu Y."/>
            <person name="Hemphill L."/>
            <person name="Shang Y."/>
            <person name="Youmans B."/>
            <person name="Ayvaz T."/>
            <person name="Ross M."/>
            <person name="Santibanez J."/>
            <person name="Aqrawi P."/>
            <person name="Gross S."/>
            <person name="Joshi V."/>
            <person name="Fowler G."/>
            <person name="Nazareth L."/>
            <person name="Reid J."/>
            <person name="Worley K."/>
            <person name="Petrosino J."/>
            <person name="Highlander S."/>
            <person name="Gibbs R."/>
        </authorList>
    </citation>
    <scope>NUCLEOTIDE SEQUENCE [LARGE SCALE GENOMIC DNA]</scope>
    <source>
        <strain evidence="2 3">ATCC BAA-1640</strain>
    </source>
</reference>
<feature type="binding site" evidence="1">
    <location>
        <position position="246"/>
    </location>
    <ligand>
        <name>Mg(2+)</name>
        <dbReference type="ChEBI" id="CHEBI:18420"/>
        <label>1</label>
    </ligand>
</feature>
<feature type="binding site" evidence="1">
    <location>
        <position position="36"/>
    </location>
    <ligand>
        <name>Mg(2+)</name>
        <dbReference type="ChEBI" id="CHEBI:18420"/>
        <label>1</label>
    </ligand>
</feature>
<keyword evidence="1" id="KW-0479">Metal-binding</keyword>
<dbReference type="PANTHER" id="PTHR16222">
    <property type="entry name" value="ADP-RIBOSYLGLYCOHYDROLASE"/>
    <property type="match status" value="1"/>
</dbReference>
<dbReference type="InterPro" id="IPR005502">
    <property type="entry name" value="Ribosyl_crysJ1"/>
</dbReference>
<dbReference type="SUPFAM" id="SSF101478">
    <property type="entry name" value="ADP-ribosylglycohydrolase"/>
    <property type="match status" value="1"/>
</dbReference>
<dbReference type="GO" id="GO:0046872">
    <property type="term" value="F:metal ion binding"/>
    <property type="evidence" value="ECO:0007669"/>
    <property type="project" value="UniProtKB-KW"/>
</dbReference>
<feature type="binding site" evidence="1">
    <location>
        <position position="247"/>
    </location>
    <ligand>
        <name>Mg(2+)</name>
        <dbReference type="ChEBI" id="CHEBI:18420"/>
        <label>1</label>
    </ligand>
</feature>
<dbReference type="EMBL" id="AEEH01000014">
    <property type="protein sequence ID" value="EFM26162.1"/>
    <property type="molecule type" value="Genomic_DNA"/>
</dbReference>
<dbReference type="Gene3D" id="1.10.4080.10">
    <property type="entry name" value="ADP-ribosylation/Crystallin J1"/>
    <property type="match status" value="1"/>
</dbReference>
<evidence type="ECO:0000256" key="1">
    <source>
        <dbReference type="PIRSR" id="PIRSR605502-1"/>
    </source>
</evidence>
<gene>
    <name evidence="2" type="ORF">HMPREF9225_0182</name>
</gene>
<feature type="binding site" evidence="1">
    <location>
        <position position="35"/>
    </location>
    <ligand>
        <name>Mg(2+)</name>
        <dbReference type="ChEBI" id="CHEBI:18420"/>
        <label>1</label>
    </ligand>
</feature>
<evidence type="ECO:0000313" key="3">
    <source>
        <dbReference type="Proteomes" id="UP000003280"/>
    </source>
</evidence>
<comment type="cofactor">
    <cofactor evidence="1">
        <name>Mg(2+)</name>
        <dbReference type="ChEBI" id="CHEBI:18420"/>
    </cofactor>
    <text evidence="1">Binds 2 magnesium ions per subunit.</text>
</comment>